<dbReference type="AlphaFoldDB" id="A0A934N446"/>
<evidence type="ECO:0000313" key="2">
    <source>
        <dbReference type="Proteomes" id="UP000612893"/>
    </source>
</evidence>
<sequence length="64" mass="7097">MRVTILPEREVREVQAPTVGELLKTLGLHRDAHLVVRGQDILTSDVRLAETDQVEILPVISGGR</sequence>
<dbReference type="Pfam" id="PF02597">
    <property type="entry name" value="ThiS"/>
    <property type="match status" value="1"/>
</dbReference>
<keyword evidence="2" id="KW-1185">Reference proteome</keyword>
<dbReference type="InterPro" id="IPR003749">
    <property type="entry name" value="ThiS/MoaD-like"/>
</dbReference>
<reference evidence="1" key="1">
    <citation type="submission" date="2020-10" db="EMBL/GenBank/DDBJ databases">
        <title>Ca. Dormibacterota MAGs.</title>
        <authorList>
            <person name="Montgomery K."/>
        </authorList>
    </citation>
    <scope>NUCLEOTIDE SEQUENCE [LARGE SCALE GENOMIC DNA]</scope>
    <source>
        <strain evidence="1">SC8812_S17_10</strain>
    </source>
</reference>
<dbReference type="SUPFAM" id="SSF54285">
    <property type="entry name" value="MoaD/ThiS"/>
    <property type="match status" value="1"/>
</dbReference>
<dbReference type="Proteomes" id="UP000612893">
    <property type="component" value="Unassembled WGS sequence"/>
</dbReference>
<evidence type="ECO:0000313" key="1">
    <source>
        <dbReference type="EMBL" id="MBJ7599870.1"/>
    </source>
</evidence>
<name>A0A934N446_9BACT</name>
<organism evidence="1 2">
    <name type="scientific">Candidatus Nephthysia bennettiae</name>
    <dbReference type="NCBI Taxonomy" id="3127016"/>
    <lineage>
        <taxon>Bacteria</taxon>
        <taxon>Bacillati</taxon>
        <taxon>Candidatus Dormiibacterota</taxon>
        <taxon>Candidatus Dormibacteria</taxon>
        <taxon>Candidatus Dormibacterales</taxon>
        <taxon>Candidatus Dormibacteraceae</taxon>
        <taxon>Candidatus Nephthysia</taxon>
    </lineage>
</organism>
<dbReference type="Gene3D" id="3.10.20.30">
    <property type="match status" value="1"/>
</dbReference>
<dbReference type="InterPro" id="IPR016155">
    <property type="entry name" value="Mopterin_synth/thiamin_S_b"/>
</dbReference>
<dbReference type="RefSeq" id="WP_338203500.1">
    <property type="nucleotide sequence ID" value="NZ_JAEKNR010000176.1"/>
</dbReference>
<dbReference type="InterPro" id="IPR012675">
    <property type="entry name" value="Beta-grasp_dom_sf"/>
</dbReference>
<accession>A0A934N446</accession>
<protein>
    <submittedName>
        <fullName evidence="1">MoaD/ThiS family protein</fullName>
    </submittedName>
</protein>
<comment type="caution">
    <text evidence="1">The sequence shown here is derived from an EMBL/GenBank/DDBJ whole genome shotgun (WGS) entry which is preliminary data.</text>
</comment>
<dbReference type="EMBL" id="JAEKNR010000176">
    <property type="protein sequence ID" value="MBJ7599870.1"/>
    <property type="molecule type" value="Genomic_DNA"/>
</dbReference>
<proteinExistence type="predicted"/>
<gene>
    <name evidence="1" type="ORF">JF922_17555</name>
</gene>